<dbReference type="SFLD" id="SFLDS00029">
    <property type="entry name" value="Radical_SAM"/>
    <property type="match status" value="1"/>
</dbReference>
<dbReference type="PROSITE" id="PS51918">
    <property type="entry name" value="RADICAL_SAM"/>
    <property type="match status" value="1"/>
</dbReference>
<dbReference type="SUPFAM" id="SSF102114">
    <property type="entry name" value="Radical SAM enzymes"/>
    <property type="match status" value="1"/>
</dbReference>
<name>A0A554LH61_9BACT</name>
<evidence type="ECO:0000313" key="9">
    <source>
        <dbReference type="Proteomes" id="UP000315589"/>
    </source>
</evidence>
<evidence type="ECO:0000259" key="7">
    <source>
        <dbReference type="PROSITE" id="PS51918"/>
    </source>
</evidence>
<gene>
    <name evidence="8" type="ORF">CEN91_534</name>
</gene>
<dbReference type="GO" id="GO:0051539">
    <property type="term" value="F:4 iron, 4 sulfur cluster binding"/>
    <property type="evidence" value="ECO:0007669"/>
    <property type="project" value="UniProtKB-KW"/>
</dbReference>
<reference evidence="8 9" key="1">
    <citation type="submission" date="2017-07" db="EMBL/GenBank/DDBJ databases">
        <title>Mechanisms for carbon and nitrogen cycling indicate functional differentiation within the Candidate Phyla Radiation.</title>
        <authorList>
            <person name="Danczak R.E."/>
            <person name="Johnston M.D."/>
            <person name="Kenah C."/>
            <person name="Slattery M."/>
            <person name="Wrighton K.C."/>
            <person name="Wilkins M.J."/>
        </authorList>
    </citation>
    <scope>NUCLEOTIDE SEQUENCE [LARGE SCALE GENOMIC DNA]</scope>
    <source>
        <strain evidence="8">Licking1014_85</strain>
    </source>
</reference>
<dbReference type="GO" id="GO:0046872">
    <property type="term" value="F:metal ion binding"/>
    <property type="evidence" value="ECO:0007669"/>
    <property type="project" value="UniProtKB-KW"/>
</dbReference>
<evidence type="ECO:0000256" key="6">
    <source>
        <dbReference type="ARBA" id="ARBA00023014"/>
    </source>
</evidence>
<evidence type="ECO:0000256" key="5">
    <source>
        <dbReference type="ARBA" id="ARBA00023004"/>
    </source>
</evidence>
<comment type="cofactor">
    <cofactor evidence="1">
        <name>[4Fe-4S] cluster</name>
        <dbReference type="ChEBI" id="CHEBI:49883"/>
    </cofactor>
</comment>
<keyword evidence="4" id="KW-0479">Metal-binding</keyword>
<evidence type="ECO:0000256" key="4">
    <source>
        <dbReference type="ARBA" id="ARBA00022723"/>
    </source>
</evidence>
<dbReference type="GO" id="GO:0003824">
    <property type="term" value="F:catalytic activity"/>
    <property type="evidence" value="ECO:0007669"/>
    <property type="project" value="InterPro"/>
</dbReference>
<proteinExistence type="predicted"/>
<feature type="non-terminal residue" evidence="8">
    <location>
        <position position="1"/>
    </location>
</feature>
<dbReference type="PANTHER" id="PTHR43787">
    <property type="entry name" value="FEMO COFACTOR BIOSYNTHESIS PROTEIN NIFB-RELATED"/>
    <property type="match status" value="1"/>
</dbReference>
<dbReference type="SMART" id="SM00729">
    <property type="entry name" value="Elp3"/>
    <property type="match status" value="1"/>
</dbReference>
<evidence type="ECO:0000256" key="3">
    <source>
        <dbReference type="ARBA" id="ARBA00022691"/>
    </source>
</evidence>
<dbReference type="CDD" id="cd01335">
    <property type="entry name" value="Radical_SAM"/>
    <property type="match status" value="1"/>
</dbReference>
<feature type="domain" description="Radical SAM core" evidence="7">
    <location>
        <begin position="12"/>
        <end position="231"/>
    </location>
</feature>
<dbReference type="EMBL" id="VMGI01000081">
    <property type="protein sequence ID" value="TSC92210.1"/>
    <property type="molecule type" value="Genomic_DNA"/>
</dbReference>
<dbReference type="InterPro" id="IPR007197">
    <property type="entry name" value="rSAM"/>
</dbReference>
<dbReference type="Proteomes" id="UP000315589">
    <property type="component" value="Unassembled WGS sequence"/>
</dbReference>
<comment type="caution">
    <text evidence="8">The sequence shown here is derived from an EMBL/GenBank/DDBJ whole genome shotgun (WGS) entry which is preliminary data.</text>
</comment>
<dbReference type="InterPro" id="IPR058240">
    <property type="entry name" value="rSAM_sf"/>
</dbReference>
<evidence type="ECO:0000256" key="2">
    <source>
        <dbReference type="ARBA" id="ARBA00022485"/>
    </source>
</evidence>
<dbReference type="Pfam" id="PF04055">
    <property type="entry name" value="Radical_SAM"/>
    <property type="match status" value="1"/>
</dbReference>
<evidence type="ECO:0000313" key="8">
    <source>
        <dbReference type="EMBL" id="TSC92210.1"/>
    </source>
</evidence>
<keyword evidence="3" id="KW-0949">S-adenosyl-L-methionine</keyword>
<protein>
    <recommendedName>
        <fullName evidence="7">Radical SAM core domain-containing protein</fullName>
    </recommendedName>
</protein>
<dbReference type="AlphaFoldDB" id="A0A554LH61"/>
<keyword evidence="2" id="KW-0004">4Fe-4S</keyword>
<evidence type="ECO:0000256" key="1">
    <source>
        <dbReference type="ARBA" id="ARBA00001966"/>
    </source>
</evidence>
<sequence length="289" mass="34103">EEIFEGKTVLSSKPRRIKYIPSFVCNANCYHCNQEQYRLKGFHKLERNIFDQVMEIFPTLQVINPFGGEPFIFPETVEFMRAIVEKNPACRFYTTTNANYFTDEIIDLLSKIKIIKIAVSFDGFSKETYEEYRPGSSWETALKNLEILSKIKEKNPFALVLNASFNNKTYKDIPVLLEMCKKYKAASKMVPLHRKGNHGKEFWRKHIKMSKRDLNEWRGLIEEALKDKDLHLGTRNSLLNMKMLLRNYPYSEFQIIFNRAKVYIIDLFKKVGLYETVRPLYKKITRGHV</sequence>
<accession>A0A554LH61</accession>
<dbReference type="InterPro" id="IPR013785">
    <property type="entry name" value="Aldolase_TIM"/>
</dbReference>
<dbReference type="PANTHER" id="PTHR43787:SF3">
    <property type="entry name" value="ARYLSULFATASE REGULATORY PROTEIN"/>
    <property type="match status" value="1"/>
</dbReference>
<dbReference type="InterPro" id="IPR006638">
    <property type="entry name" value="Elp3/MiaA/NifB-like_rSAM"/>
</dbReference>
<dbReference type="Gene3D" id="3.20.20.70">
    <property type="entry name" value="Aldolase class I"/>
    <property type="match status" value="1"/>
</dbReference>
<dbReference type="SFLD" id="SFLDG01067">
    <property type="entry name" value="SPASM/twitch_domain_containing"/>
    <property type="match status" value="1"/>
</dbReference>
<organism evidence="8 9">
    <name type="scientific">Candidatus Berkelbacteria bacterium Licking1014_85</name>
    <dbReference type="NCBI Taxonomy" id="2017148"/>
    <lineage>
        <taxon>Bacteria</taxon>
        <taxon>Candidatus Berkelbacteria</taxon>
    </lineage>
</organism>
<keyword evidence="6" id="KW-0411">Iron-sulfur</keyword>
<keyword evidence="5" id="KW-0408">Iron</keyword>